<reference evidence="1 2" key="1">
    <citation type="submission" date="2023-03" db="EMBL/GenBank/DDBJ databases">
        <title>Bacillus Genome Sequencing.</title>
        <authorList>
            <person name="Dunlap C."/>
        </authorList>
    </citation>
    <scope>NUCLEOTIDE SEQUENCE [LARGE SCALE GENOMIC DNA]</scope>
    <source>
        <strain evidence="1 2">NRS-1717</strain>
    </source>
</reference>
<gene>
    <name evidence="1" type="ORF">P9271_10550</name>
</gene>
<dbReference type="RefSeq" id="WP_066235651.1">
    <property type="nucleotide sequence ID" value="NZ_JARTFQ010000006.1"/>
</dbReference>
<proteinExistence type="predicted"/>
<dbReference type="GeneID" id="301143313"/>
<accession>A0ABU6P0U1</accession>
<evidence type="ECO:0000313" key="2">
    <source>
        <dbReference type="Proteomes" id="UP001342826"/>
    </source>
</evidence>
<evidence type="ECO:0008006" key="3">
    <source>
        <dbReference type="Google" id="ProtNLM"/>
    </source>
</evidence>
<name>A0ABU6P0U1_9BACI</name>
<evidence type="ECO:0000313" key="1">
    <source>
        <dbReference type="EMBL" id="MED4401756.1"/>
    </source>
</evidence>
<organism evidence="1 2">
    <name type="scientific">Metabacillus fastidiosus</name>
    <dbReference type="NCBI Taxonomy" id="1458"/>
    <lineage>
        <taxon>Bacteria</taxon>
        <taxon>Bacillati</taxon>
        <taxon>Bacillota</taxon>
        <taxon>Bacilli</taxon>
        <taxon>Bacillales</taxon>
        <taxon>Bacillaceae</taxon>
        <taxon>Metabacillus</taxon>
    </lineage>
</organism>
<dbReference type="PROSITE" id="PS51257">
    <property type="entry name" value="PROKAR_LIPOPROTEIN"/>
    <property type="match status" value="1"/>
</dbReference>
<dbReference type="Proteomes" id="UP001342826">
    <property type="component" value="Unassembled WGS sequence"/>
</dbReference>
<dbReference type="EMBL" id="JARTFS010000006">
    <property type="protein sequence ID" value="MED4401756.1"/>
    <property type="molecule type" value="Genomic_DNA"/>
</dbReference>
<protein>
    <recommendedName>
        <fullName evidence="3">Lipoprotein</fullName>
    </recommendedName>
</protein>
<keyword evidence="2" id="KW-1185">Reference proteome</keyword>
<comment type="caution">
    <text evidence="1">The sequence shown here is derived from an EMBL/GenBank/DDBJ whole genome shotgun (WGS) entry which is preliminary data.</text>
</comment>
<sequence length="140" mass="16070">MNKLLLLFILILTGCNTGLVFSEVSMTNIPSDMQKSIESAKTENGCYLFTDEGKDMYVFLNGGNVIPGEEAAFFTDVKIEQHEDTLNIYFTENKTSEYSNEKLKHQLLYKITPHDSYEKIQLFRNGEPIPFDIVFEILKI</sequence>